<dbReference type="PANTHER" id="PTHR48228">
    <property type="entry name" value="SUCCINYL-COA--D-CITRAMALATE COA-TRANSFERASE"/>
    <property type="match status" value="1"/>
</dbReference>
<dbReference type="InterPro" id="IPR023606">
    <property type="entry name" value="CoA-Trfase_III_dom_1_sf"/>
</dbReference>
<dbReference type="Proteomes" id="UP000675940">
    <property type="component" value="Unassembled WGS sequence"/>
</dbReference>
<sequence>MSILTGMRVVESSAFVAVPLAGMTLAQMGADVIRFDLPQGGMDAKRWPVTRDGQSLFWAGMNKGKRSVALDVKSPRGREIAQEIICAPGPDAGLFITNLAVKGWTDYETLSARRKDLCMVQLRGDRNGRPAVDYTVNPALGFPTATGPKGSQEPVSHVLPAWDCIAGNMVVSGLLAAERHRLRTKAGQFVDLTLKDAAAAMLGNLGIIGEVQVNGQSREKHGNALYGAYGQDFVTADGRRVMVIALTARQWKNLMRVTGTEVDMAYLAGQLGRDLMQEGARWQSRHEITKVLAPWFAARRLTDFASDFDRAGVTWSVFRSFAEALAEDPDLSTENPMFREMDQPGIGRYLVPGTPFTFDGFGRDAPRPAPVLGQHTEEVLAEVARLSSGEIGKLMDAGVAMQGAGSLRLAS</sequence>
<organism evidence="1 2">
    <name type="scientific">Sagittula salina</name>
    <dbReference type="NCBI Taxonomy" id="2820268"/>
    <lineage>
        <taxon>Bacteria</taxon>
        <taxon>Pseudomonadati</taxon>
        <taxon>Pseudomonadota</taxon>
        <taxon>Alphaproteobacteria</taxon>
        <taxon>Rhodobacterales</taxon>
        <taxon>Roseobacteraceae</taxon>
        <taxon>Sagittula</taxon>
    </lineage>
</organism>
<accession>A0A940S267</accession>
<dbReference type="InterPro" id="IPR050509">
    <property type="entry name" value="CoA-transferase_III"/>
</dbReference>
<dbReference type="AlphaFoldDB" id="A0A940S267"/>
<dbReference type="Gene3D" id="3.40.50.10540">
    <property type="entry name" value="Crotonobetainyl-coa:carnitine coa-transferase, domain 1"/>
    <property type="match status" value="1"/>
</dbReference>
<reference evidence="1" key="1">
    <citation type="submission" date="2021-03" db="EMBL/GenBank/DDBJ databases">
        <title>Sagittula salina sp. nov. strain M10.9X isolated from the marine waste.</title>
        <authorList>
            <person name="Satari L."/>
            <person name="Molina-Menor E."/>
            <person name="Vidal-Verdu A."/>
            <person name="Pascual J."/>
            <person name="Pereto J."/>
            <person name="Porcar M."/>
        </authorList>
    </citation>
    <scope>NUCLEOTIDE SEQUENCE</scope>
    <source>
        <strain evidence="1">M10.9X</strain>
    </source>
</reference>
<dbReference type="Pfam" id="PF02515">
    <property type="entry name" value="CoA_transf_3"/>
    <property type="match status" value="1"/>
</dbReference>
<dbReference type="PANTHER" id="PTHR48228:SF5">
    <property type="entry name" value="ALPHA-METHYLACYL-COA RACEMASE"/>
    <property type="match status" value="1"/>
</dbReference>
<dbReference type="InterPro" id="IPR003673">
    <property type="entry name" value="CoA-Trfase_fam_III"/>
</dbReference>
<comment type="caution">
    <text evidence="1">The sequence shown here is derived from an EMBL/GenBank/DDBJ whole genome shotgun (WGS) entry which is preliminary data.</text>
</comment>
<keyword evidence="1" id="KW-0808">Transferase</keyword>
<proteinExistence type="predicted"/>
<dbReference type="RefSeq" id="WP_209363678.1">
    <property type="nucleotide sequence ID" value="NZ_JAGISH010000018.1"/>
</dbReference>
<dbReference type="Gene3D" id="3.30.1540.10">
    <property type="entry name" value="formyl-coa transferase, domain 3"/>
    <property type="match status" value="1"/>
</dbReference>
<evidence type="ECO:0000313" key="2">
    <source>
        <dbReference type="Proteomes" id="UP000675940"/>
    </source>
</evidence>
<protein>
    <submittedName>
        <fullName evidence="1">CoA transferase</fullName>
    </submittedName>
</protein>
<evidence type="ECO:0000313" key="1">
    <source>
        <dbReference type="EMBL" id="MBP0484908.1"/>
    </source>
</evidence>
<dbReference type="EMBL" id="JAGISH010000018">
    <property type="protein sequence ID" value="MBP0484908.1"/>
    <property type="molecule type" value="Genomic_DNA"/>
</dbReference>
<gene>
    <name evidence="1" type="ORF">J5474_20745</name>
</gene>
<dbReference type="GO" id="GO:0016740">
    <property type="term" value="F:transferase activity"/>
    <property type="evidence" value="ECO:0007669"/>
    <property type="project" value="UniProtKB-KW"/>
</dbReference>
<dbReference type="SUPFAM" id="SSF89796">
    <property type="entry name" value="CoA-transferase family III (CaiB/BaiF)"/>
    <property type="match status" value="1"/>
</dbReference>
<name>A0A940S267_9RHOB</name>
<keyword evidence="2" id="KW-1185">Reference proteome</keyword>
<dbReference type="InterPro" id="IPR044855">
    <property type="entry name" value="CoA-Trfase_III_dom3_sf"/>
</dbReference>